<accession>A0A136A0S3</accession>
<evidence type="ECO:0000256" key="2">
    <source>
        <dbReference type="ARBA" id="ARBA00022801"/>
    </source>
</evidence>
<dbReference type="OrthoDB" id="9781878at2"/>
<dbReference type="AlphaFoldDB" id="A0A136A0S3"/>
<comment type="similarity">
    <text evidence="1">Belongs to the glycosyl hydrolase 63 family.</text>
</comment>
<dbReference type="Proteomes" id="UP000070299">
    <property type="component" value="Unassembled WGS sequence"/>
</dbReference>
<sequence length="429" mass="49142">MSNIAQQISGVAAHIEQAKLILKKNDLGGYTVPTHGLYPFQWNWDSAITALGWMMFDEARAWKEIELLLSGQWDNGMIPHVLFHKDSDTYFPGPDVWGSHLKLKSTSISQPPVLASAIKIMVEQCQDKDLLKQNLAQFLPKLIEYHLWWYRERDPENTGLVVSYHPWESGMDNSPAWDDALAAVPAVTWEYQRRDLNHIDSSQRPKKKEYDRYLYLVEFFKNNQFDSEKIYANCPYKVNDIGIISILHKATKDLLSVCASVNLQDDALDILEQKVKLTESAINQLWCENDQFFYNRDVITKQLCRVKTNGSLLTLFAELADQKQAIALKDLSTSWLSASAYAVSSTHPDSELYEPQRYWRGPVWLHINWMIALGLEAYNYPQLSEKIKNSSLALINKSGYFEYFNADTGEGCGGGDFSWTAAIALYWLL</sequence>
<evidence type="ECO:0000256" key="3">
    <source>
        <dbReference type="ARBA" id="ARBA00023295"/>
    </source>
</evidence>
<keyword evidence="2" id="KW-0378">Hydrolase</keyword>
<dbReference type="InterPro" id="IPR054491">
    <property type="entry name" value="MGH1-like_GH"/>
</dbReference>
<keyword evidence="3" id="KW-0326">Glycosidase</keyword>
<dbReference type="RefSeq" id="WP_068375545.1">
    <property type="nucleotide sequence ID" value="NZ_LSNE01000005.1"/>
</dbReference>
<reference evidence="6" key="1">
    <citation type="submission" date="2016-02" db="EMBL/GenBank/DDBJ databases">
        <authorList>
            <person name="Schultz-Johansen M."/>
            <person name="Glaring M.A."/>
            <person name="Bech P.K."/>
            <person name="Stougaard P."/>
        </authorList>
    </citation>
    <scope>NUCLEOTIDE SEQUENCE [LARGE SCALE GENOMIC DNA]</scope>
    <source>
        <strain evidence="6">S66</strain>
    </source>
</reference>
<evidence type="ECO:0000259" key="4">
    <source>
        <dbReference type="Pfam" id="PF22422"/>
    </source>
</evidence>
<dbReference type="InterPro" id="IPR008928">
    <property type="entry name" value="6-hairpin_glycosidase_sf"/>
</dbReference>
<organism evidence="5 6">
    <name type="scientific">Paraglaciecola hydrolytica</name>
    <dbReference type="NCBI Taxonomy" id="1799789"/>
    <lineage>
        <taxon>Bacteria</taxon>
        <taxon>Pseudomonadati</taxon>
        <taxon>Pseudomonadota</taxon>
        <taxon>Gammaproteobacteria</taxon>
        <taxon>Alteromonadales</taxon>
        <taxon>Alteromonadaceae</taxon>
        <taxon>Paraglaciecola</taxon>
    </lineage>
</organism>
<dbReference type="Pfam" id="PF22422">
    <property type="entry name" value="MGH1-like_GH"/>
    <property type="match status" value="1"/>
</dbReference>
<dbReference type="SUPFAM" id="SSF48208">
    <property type="entry name" value="Six-hairpin glycosidases"/>
    <property type="match status" value="1"/>
</dbReference>
<dbReference type="InterPro" id="IPR012341">
    <property type="entry name" value="6hp_glycosidase-like_sf"/>
</dbReference>
<dbReference type="GO" id="GO:0009311">
    <property type="term" value="P:oligosaccharide metabolic process"/>
    <property type="evidence" value="ECO:0007669"/>
    <property type="project" value="InterPro"/>
</dbReference>
<dbReference type="PANTHER" id="PTHR10412">
    <property type="entry name" value="MANNOSYL-OLIGOSACCHARIDE GLUCOSIDASE"/>
    <property type="match status" value="1"/>
</dbReference>
<dbReference type="PANTHER" id="PTHR10412:SF11">
    <property type="entry name" value="MANNOSYL-OLIGOSACCHARIDE GLUCOSIDASE"/>
    <property type="match status" value="1"/>
</dbReference>
<dbReference type="GO" id="GO:0006487">
    <property type="term" value="P:protein N-linked glycosylation"/>
    <property type="evidence" value="ECO:0007669"/>
    <property type="project" value="TreeGrafter"/>
</dbReference>
<keyword evidence="6" id="KW-1185">Reference proteome</keyword>
<dbReference type="EMBL" id="LSNE01000005">
    <property type="protein sequence ID" value="KXI28797.1"/>
    <property type="molecule type" value="Genomic_DNA"/>
</dbReference>
<evidence type="ECO:0000256" key="1">
    <source>
        <dbReference type="ARBA" id="ARBA00010833"/>
    </source>
</evidence>
<evidence type="ECO:0000313" key="6">
    <source>
        <dbReference type="Proteomes" id="UP000070299"/>
    </source>
</evidence>
<feature type="domain" description="Mannosylglycerate hydrolase MGH1-like glycoside hydrolase" evidence="4">
    <location>
        <begin position="38"/>
        <end position="420"/>
    </location>
</feature>
<dbReference type="GO" id="GO:0004573">
    <property type="term" value="F:Glc3Man9GlcNAc2 oligosaccharide glucosidase activity"/>
    <property type="evidence" value="ECO:0007669"/>
    <property type="project" value="InterPro"/>
</dbReference>
<dbReference type="STRING" id="1799789.AX660_11350"/>
<dbReference type="InterPro" id="IPR004888">
    <property type="entry name" value="Glycoside_hydrolase_63"/>
</dbReference>
<name>A0A136A0S3_9ALTE</name>
<protein>
    <recommendedName>
        <fullName evidence="4">Mannosylglycerate hydrolase MGH1-like glycoside hydrolase domain-containing protein</fullName>
    </recommendedName>
</protein>
<dbReference type="Gene3D" id="1.50.10.10">
    <property type="match status" value="1"/>
</dbReference>
<evidence type="ECO:0000313" key="5">
    <source>
        <dbReference type="EMBL" id="KXI28797.1"/>
    </source>
</evidence>
<proteinExistence type="inferred from homology"/>
<gene>
    <name evidence="5" type="ORF">AX660_11350</name>
</gene>
<comment type="caution">
    <text evidence="5">The sequence shown here is derived from an EMBL/GenBank/DDBJ whole genome shotgun (WGS) entry which is preliminary data.</text>
</comment>